<feature type="domain" description="Lycopene cyclase" evidence="9">
    <location>
        <begin position="130"/>
        <end position="224"/>
    </location>
</feature>
<evidence type="ECO:0000256" key="1">
    <source>
        <dbReference type="ARBA" id="ARBA00004141"/>
    </source>
</evidence>
<gene>
    <name evidence="10" type="ORF">EI546_03760</name>
</gene>
<accession>A0A410G0V6</accession>
<reference evidence="10 11" key="1">
    <citation type="submission" date="2019-01" db="EMBL/GenBank/DDBJ databases">
        <title>Complete genome sequencing of Aequorivita sp. H23M31.</title>
        <authorList>
            <person name="Bae J.-W."/>
        </authorList>
    </citation>
    <scope>NUCLEOTIDE SEQUENCE [LARGE SCALE GENOMIC DNA]</scope>
    <source>
        <strain evidence="10 11">H23M31</strain>
    </source>
</reference>
<feature type="transmembrane region" description="Helical" evidence="8">
    <location>
        <begin position="30"/>
        <end position="50"/>
    </location>
</feature>
<dbReference type="GO" id="GO:0045436">
    <property type="term" value="F:lycopene beta cyclase activity"/>
    <property type="evidence" value="ECO:0007669"/>
    <property type="project" value="UniProtKB-ARBA"/>
</dbReference>
<organism evidence="10 11">
    <name type="scientific">Aequorivita ciconiae</name>
    <dbReference type="NCBI Taxonomy" id="2494375"/>
    <lineage>
        <taxon>Bacteria</taxon>
        <taxon>Pseudomonadati</taxon>
        <taxon>Bacteroidota</taxon>
        <taxon>Flavobacteriia</taxon>
        <taxon>Flavobacteriales</taxon>
        <taxon>Flavobacteriaceae</taxon>
        <taxon>Aequorivita</taxon>
    </lineage>
</organism>
<dbReference type="GO" id="GO:0016117">
    <property type="term" value="P:carotenoid biosynthetic process"/>
    <property type="evidence" value="ECO:0007669"/>
    <property type="project" value="UniProtKB-KW"/>
</dbReference>
<feature type="domain" description="Lycopene cyclase" evidence="9">
    <location>
        <begin position="5"/>
        <end position="97"/>
    </location>
</feature>
<dbReference type="AlphaFoldDB" id="A0A410G0V6"/>
<keyword evidence="3 8" id="KW-0812">Transmembrane</keyword>
<feature type="transmembrane region" description="Helical" evidence="8">
    <location>
        <begin position="208"/>
        <end position="225"/>
    </location>
</feature>
<evidence type="ECO:0000313" key="10">
    <source>
        <dbReference type="EMBL" id="QAA80897.1"/>
    </source>
</evidence>
<evidence type="ECO:0000259" key="9">
    <source>
        <dbReference type="Pfam" id="PF18916"/>
    </source>
</evidence>
<dbReference type="Proteomes" id="UP000285517">
    <property type="component" value="Chromosome"/>
</dbReference>
<proteinExistence type="predicted"/>
<feature type="transmembrane region" description="Helical" evidence="8">
    <location>
        <begin position="132"/>
        <end position="150"/>
    </location>
</feature>
<keyword evidence="6 8" id="KW-0472">Membrane</keyword>
<keyword evidence="7" id="KW-0413">Isomerase</keyword>
<evidence type="ECO:0000256" key="3">
    <source>
        <dbReference type="ARBA" id="ARBA00022692"/>
    </source>
</evidence>
<comment type="subcellular location">
    <subcellularLocation>
        <location evidence="1">Membrane</location>
        <topology evidence="1">Multi-pass membrane protein</topology>
    </subcellularLocation>
</comment>
<evidence type="ECO:0000256" key="2">
    <source>
        <dbReference type="ARBA" id="ARBA00004829"/>
    </source>
</evidence>
<dbReference type="OrthoDB" id="5195186at2"/>
<dbReference type="EMBL" id="CP034951">
    <property type="protein sequence ID" value="QAA80897.1"/>
    <property type="molecule type" value="Genomic_DNA"/>
</dbReference>
<evidence type="ECO:0000256" key="7">
    <source>
        <dbReference type="ARBA" id="ARBA00023235"/>
    </source>
</evidence>
<keyword evidence="5 8" id="KW-1133">Transmembrane helix</keyword>
<protein>
    <submittedName>
        <fullName evidence="10">Lycopene cyclase domain-containing protein</fullName>
    </submittedName>
</protein>
<sequence>MLQSSTYLLVNFFAVIICFIASFDKRVQFYKYFGIFLISSTIVAIPFIAWDVWFTDMGVWWFNTDYTTGLIIAGLPIEEWMFFYCIPFACIFTYYCLDRFFDLSWANVFNNVIVFITTIVCVVAALLYHDKIYTFVTALVTLGAILYLHFIAKRDWLGQASFVFIILMIPFFLVNGVLTGSGIETPIVNYNSQHFLNVRMLTVPIEDAVYGYSQFMLNVYFFTLLKKKYSDKKEIKSALTE</sequence>
<feature type="transmembrane region" description="Helical" evidence="8">
    <location>
        <begin position="6"/>
        <end position="23"/>
    </location>
</feature>
<dbReference type="NCBIfam" id="TIGR03462">
    <property type="entry name" value="CarR_dom_SF"/>
    <property type="match status" value="1"/>
</dbReference>
<feature type="transmembrane region" description="Helical" evidence="8">
    <location>
        <begin position="162"/>
        <end position="188"/>
    </location>
</feature>
<keyword evidence="4" id="KW-0125">Carotenoid biosynthesis</keyword>
<evidence type="ECO:0000256" key="4">
    <source>
        <dbReference type="ARBA" id="ARBA00022746"/>
    </source>
</evidence>
<comment type="pathway">
    <text evidence="2">Carotenoid biosynthesis.</text>
</comment>
<evidence type="ECO:0000256" key="6">
    <source>
        <dbReference type="ARBA" id="ARBA00023136"/>
    </source>
</evidence>
<dbReference type="Pfam" id="PF18916">
    <property type="entry name" value="Lycopene_cyc"/>
    <property type="match status" value="2"/>
</dbReference>
<dbReference type="InterPro" id="IPR017825">
    <property type="entry name" value="Lycopene_cyclase_dom"/>
</dbReference>
<dbReference type="GO" id="GO:0016020">
    <property type="term" value="C:membrane"/>
    <property type="evidence" value="ECO:0007669"/>
    <property type="project" value="UniProtKB-SubCell"/>
</dbReference>
<feature type="transmembrane region" description="Helical" evidence="8">
    <location>
        <begin position="70"/>
        <end position="96"/>
    </location>
</feature>
<evidence type="ECO:0000256" key="8">
    <source>
        <dbReference type="SAM" id="Phobius"/>
    </source>
</evidence>
<evidence type="ECO:0000256" key="5">
    <source>
        <dbReference type="ARBA" id="ARBA00022989"/>
    </source>
</evidence>
<evidence type="ECO:0000313" key="11">
    <source>
        <dbReference type="Proteomes" id="UP000285517"/>
    </source>
</evidence>
<name>A0A410G0V6_9FLAO</name>
<dbReference type="GO" id="GO:0016872">
    <property type="term" value="F:intramolecular lyase activity"/>
    <property type="evidence" value="ECO:0007669"/>
    <property type="project" value="InterPro"/>
</dbReference>
<feature type="transmembrane region" description="Helical" evidence="8">
    <location>
        <begin position="108"/>
        <end position="126"/>
    </location>
</feature>
<keyword evidence="11" id="KW-1185">Reference proteome</keyword>
<dbReference type="RefSeq" id="WP_128249290.1">
    <property type="nucleotide sequence ID" value="NZ_CP034951.1"/>
</dbReference>
<dbReference type="KEGG" id="aev:EI546_03760"/>